<name>A0A812NRM6_9DINO</name>
<evidence type="ECO:0000313" key="1">
    <source>
        <dbReference type="EMBL" id="CAE7319501.1"/>
    </source>
</evidence>
<organism evidence="1 2">
    <name type="scientific">Symbiodinium necroappetens</name>
    <dbReference type="NCBI Taxonomy" id="1628268"/>
    <lineage>
        <taxon>Eukaryota</taxon>
        <taxon>Sar</taxon>
        <taxon>Alveolata</taxon>
        <taxon>Dinophyceae</taxon>
        <taxon>Suessiales</taxon>
        <taxon>Symbiodiniaceae</taxon>
        <taxon>Symbiodinium</taxon>
    </lineage>
</organism>
<dbReference type="AlphaFoldDB" id="A0A812NRM6"/>
<proteinExistence type="predicted"/>
<comment type="caution">
    <text evidence="1">The sequence shown here is derived from an EMBL/GenBank/DDBJ whole genome shotgun (WGS) entry which is preliminary data.</text>
</comment>
<accession>A0A812NRM6</accession>
<reference evidence="1" key="1">
    <citation type="submission" date="2021-02" db="EMBL/GenBank/DDBJ databases">
        <authorList>
            <person name="Dougan E. K."/>
            <person name="Rhodes N."/>
            <person name="Thang M."/>
            <person name="Chan C."/>
        </authorList>
    </citation>
    <scope>NUCLEOTIDE SEQUENCE</scope>
</reference>
<feature type="non-terminal residue" evidence="1">
    <location>
        <position position="146"/>
    </location>
</feature>
<sequence length="146" mass="15675">MKPAGYADAMVATAGLLGILGLPLELQGYWAEPSAQRPLEGELDEREIAADLVPWLMERPKLSREQAELTVEGLRLEGGGPRVPDSVPASVELPLGELTGVVDPEDSSLASASEPEEPVLRVLDRKANYVIVELPGAIYRLHKAAI</sequence>
<gene>
    <name evidence="1" type="ORF">SNEC2469_LOCUS8005</name>
</gene>
<evidence type="ECO:0000313" key="2">
    <source>
        <dbReference type="Proteomes" id="UP000601435"/>
    </source>
</evidence>
<protein>
    <submittedName>
        <fullName evidence="1">Uncharacterized protein</fullName>
    </submittedName>
</protein>
<dbReference type="EMBL" id="CAJNJA010013379">
    <property type="protein sequence ID" value="CAE7319501.1"/>
    <property type="molecule type" value="Genomic_DNA"/>
</dbReference>
<keyword evidence="2" id="KW-1185">Reference proteome</keyword>
<dbReference type="Proteomes" id="UP000601435">
    <property type="component" value="Unassembled WGS sequence"/>
</dbReference>
<dbReference type="OrthoDB" id="414286at2759"/>